<feature type="domain" description="Transposase IS204/IS1001/IS1096/IS1165 zinc-finger" evidence="2">
    <location>
        <begin position="32"/>
        <end position="77"/>
    </location>
</feature>
<dbReference type="InterPro" id="IPR002560">
    <property type="entry name" value="Transposase_DDE"/>
</dbReference>
<name>A0AAU2UYB3_9ACTN</name>
<gene>
    <name evidence="3" type="ORF">OG549_03430</name>
</gene>
<dbReference type="NCBIfam" id="NF033550">
    <property type="entry name" value="transpos_ISL3"/>
    <property type="match status" value="1"/>
</dbReference>
<dbReference type="Pfam" id="PF01610">
    <property type="entry name" value="DDE_Tnp_ISL3"/>
    <property type="match status" value="2"/>
</dbReference>
<accession>A0AAU2UYB3</accession>
<proteinExistence type="predicted"/>
<dbReference type="PANTHER" id="PTHR33498:SF1">
    <property type="entry name" value="TRANSPOSASE FOR INSERTION SEQUENCE ELEMENT IS1557"/>
    <property type="match status" value="1"/>
</dbReference>
<evidence type="ECO:0000259" key="1">
    <source>
        <dbReference type="Pfam" id="PF01610"/>
    </source>
</evidence>
<dbReference type="EMBL" id="CP108318">
    <property type="protein sequence ID" value="WTW59775.1"/>
    <property type="molecule type" value="Genomic_DNA"/>
</dbReference>
<evidence type="ECO:0000313" key="3">
    <source>
        <dbReference type="EMBL" id="WTW59775.1"/>
    </source>
</evidence>
<sequence>MLKLLPQLNAVEVGTVEEFADVVVVSARSRADPTVCTGCGRFSDWEHSRYVRHVADEAVGGRPVRIDLSVRRLYCENPTCSKITFAEQIDGLTVRYQRRTPGLQAVIVTVATALAGKAGSRLLLHLHHGLSWASLLTCLLKIPDPPEPKIRVVAVDDFALRRSRRYATLVVDAETRLPVDAWDTRDTEPAIAWLRAHPGIEVVCRDGSAAYRDAISIGAPQAVQVSDRFHLWQNLGRKVYEVVTAHRSCLPEPDGGTTAPRTPGGLMAARTRRIHTTVHALLKEGMALRAIGRHLDLDRNVIRRHARAATWQEVAPTWPRGVGIIAPYQGHLHRRWAEGEHNIAALAREVTARGFRGSEATVRLYVTSHREALDAGLPPPAPARNAFEVTRLLTTRPERLSEDQRIFVKHLQERCPELRTLQGFVRSFRDVFGKKRTALMDHWITSARQSGIAPLVRFTAGLLDDLDAVHAAVTLPYNSGVAEGRITDLKMIKRQMAGRAGIRLLRKRVILVAHSRRNHQPLPDGDLWAINGYESLV</sequence>
<organism evidence="3">
    <name type="scientific">Streptomyces sp. NBC_00003</name>
    <dbReference type="NCBI Taxonomy" id="2903608"/>
    <lineage>
        <taxon>Bacteria</taxon>
        <taxon>Bacillati</taxon>
        <taxon>Actinomycetota</taxon>
        <taxon>Actinomycetes</taxon>
        <taxon>Kitasatosporales</taxon>
        <taxon>Streptomycetaceae</taxon>
        <taxon>Streptomyces</taxon>
    </lineage>
</organism>
<dbReference type="InterPro" id="IPR047951">
    <property type="entry name" value="Transpos_ISL3"/>
</dbReference>
<dbReference type="PANTHER" id="PTHR33498">
    <property type="entry name" value="TRANSPOSASE FOR INSERTION SEQUENCE ELEMENT IS1557"/>
    <property type="match status" value="1"/>
</dbReference>
<dbReference type="InterPro" id="IPR029261">
    <property type="entry name" value="Transposase_Znf"/>
</dbReference>
<protein>
    <submittedName>
        <fullName evidence="3">ISL3 family transposase</fullName>
    </submittedName>
</protein>
<dbReference type="Pfam" id="PF14690">
    <property type="entry name" value="Zn_ribbon_ISL3"/>
    <property type="match status" value="1"/>
</dbReference>
<dbReference type="AlphaFoldDB" id="A0AAU2UYB3"/>
<feature type="domain" description="Transposase IS204/IS1001/IS1096/IS1165 DDE" evidence="1">
    <location>
        <begin position="389"/>
        <end position="507"/>
    </location>
</feature>
<reference evidence="3" key="1">
    <citation type="submission" date="2022-10" db="EMBL/GenBank/DDBJ databases">
        <title>The complete genomes of actinobacterial strains from the NBC collection.</title>
        <authorList>
            <person name="Joergensen T.S."/>
            <person name="Alvarez Arevalo M."/>
            <person name="Sterndorff E.B."/>
            <person name="Faurdal D."/>
            <person name="Vuksanovic O."/>
            <person name="Mourched A.-S."/>
            <person name="Charusanti P."/>
            <person name="Shaw S."/>
            <person name="Blin K."/>
            <person name="Weber T."/>
        </authorList>
    </citation>
    <scope>NUCLEOTIDE SEQUENCE</scope>
    <source>
        <strain evidence="3">NBC_00003</strain>
    </source>
</reference>
<evidence type="ECO:0000259" key="2">
    <source>
        <dbReference type="Pfam" id="PF14690"/>
    </source>
</evidence>
<feature type="domain" description="Transposase IS204/IS1001/IS1096/IS1165 DDE" evidence="1">
    <location>
        <begin position="153"/>
        <end position="252"/>
    </location>
</feature>